<keyword evidence="2" id="KW-1185">Reference proteome</keyword>
<protein>
    <submittedName>
        <fullName evidence="1">Uncharacterized protein</fullName>
    </submittedName>
</protein>
<proteinExistence type="predicted"/>
<comment type="caution">
    <text evidence="1">The sequence shown here is derived from an EMBL/GenBank/DDBJ whole genome shotgun (WGS) entry which is preliminary data.</text>
</comment>
<organism evidence="1 2">
    <name type="scientific">Panicum virgatum</name>
    <name type="common">Blackwell switchgrass</name>
    <dbReference type="NCBI Taxonomy" id="38727"/>
    <lineage>
        <taxon>Eukaryota</taxon>
        <taxon>Viridiplantae</taxon>
        <taxon>Streptophyta</taxon>
        <taxon>Embryophyta</taxon>
        <taxon>Tracheophyta</taxon>
        <taxon>Spermatophyta</taxon>
        <taxon>Magnoliopsida</taxon>
        <taxon>Liliopsida</taxon>
        <taxon>Poales</taxon>
        <taxon>Poaceae</taxon>
        <taxon>PACMAD clade</taxon>
        <taxon>Panicoideae</taxon>
        <taxon>Panicodae</taxon>
        <taxon>Paniceae</taxon>
        <taxon>Panicinae</taxon>
        <taxon>Panicum</taxon>
        <taxon>Panicum sect. Hiantes</taxon>
    </lineage>
</organism>
<dbReference type="EMBL" id="CM029053">
    <property type="protein sequence ID" value="KAG2549185.1"/>
    <property type="molecule type" value="Genomic_DNA"/>
</dbReference>
<reference evidence="1" key="1">
    <citation type="submission" date="2020-05" db="EMBL/GenBank/DDBJ databases">
        <title>WGS assembly of Panicum virgatum.</title>
        <authorList>
            <person name="Lovell J.T."/>
            <person name="Jenkins J."/>
            <person name="Shu S."/>
            <person name="Juenger T.E."/>
            <person name="Schmutz J."/>
        </authorList>
    </citation>
    <scope>NUCLEOTIDE SEQUENCE</scope>
    <source>
        <strain evidence="1">AP13</strain>
    </source>
</reference>
<accession>A0A8T0NKT1</accession>
<evidence type="ECO:0000313" key="2">
    <source>
        <dbReference type="Proteomes" id="UP000823388"/>
    </source>
</evidence>
<evidence type="ECO:0000313" key="1">
    <source>
        <dbReference type="EMBL" id="KAG2549185.1"/>
    </source>
</evidence>
<dbReference type="AlphaFoldDB" id="A0A8T0NKT1"/>
<dbReference type="Proteomes" id="UP000823388">
    <property type="component" value="Chromosome 9K"/>
</dbReference>
<name>A0A8T0NKT1_PANVG</name>
<sequence length="51" mass="5739">MIQACILAISSQLPFQDEKILIISINSLSKFWMLLKTTAHMSNVIQSSSRT</sequence>
<gene>
    <name evidence="1" type="ORF">PVAP13_9KG176613</name>
</gene>